<dbReference type="RefSeq" id="XP_031856953.1">
    <property type="nucleotide sequence ID" value="XM_032001062.1"/>
</dbReference>
<dbReference type="Proteomes" id="UP000398389">
    <property type="component" value="Unassembled WGS sequence"/>
</dbReference>
<dbReference type="AlphaFoldDB" id="A0A5E8C5P1"/>
<protein>
    <submittedName>
        <fullName evidence="1">Uncharacterized protein</fullName>
    </submittedName>
</protein>
<sequence>MIAAPIRTSLATSVRVAVPMATRAISTSRIISTAANPKVKANDVSHFKTFKEYRVFAQQFGPLASLAWQNNISSQPAAAAVAAAAAAASSQVAEALESSILFNESESETIILGGASD</sequence>
<gene>
    <name evidence="1" type="ORF">SAPINGB_P006351</name>
</gene>
<keyword evidence="2" id="KW-1185">Reference proteome</keyword>
<organism evidence="1 2">
    <name type="scientific">Magnusiomyces paraingens</name>
    <dbReference type="NCBI Taxonomy" id="2606893"/>
    <lineage>
        <taxon>Eukaryota</taxon>
        <taxon>Fungi</taxon>
        <taxon>Dikarya</taxon>
        <taxon>Ascomycota</taxon>
        <taxon>Saccharomycotina</taxon>
        <taxon>Dipodascomycetes</taxon>
        <taxon>Dipodascales</taxon>
        <taxon>Dipodascaceae</taxon>
        <taxon>Magnusiomyces</taxon>
    </lineage>
</organism>
<dbReference type="GeneID" id="43585162"/>
<accession>A0A5E8C5P1</accession>
<dbReference type="EMBL" id="CABVLU010000005">
    <property type="protein sequence ID" value="VVT58722.1"/>
    <property type="molecule type" value="Genomic_DNA"/>
</dbReference>
<name>A0A5E8C5P1_9ASCO</name>
<reference evidence="1 2" key="1">
    <citation type="submission" date="2019-09" db="EMBL/GenBank/DDBJ databases">
        <authorList>
            <person name="Brejova B."/>
        </authorList>
    </citation>
    <scope>NUCLEOTIDE SEQUENCE [LARGE SCALE GENOMIC DNA]</scope>
</reference>
<proteinExistence type="predicted"/>
<evidence type="ECO:0000313" key="1">
    <source>
        <dbReference type="EMBL" id="VVT58722.1"/>
    </source>
</evidence>
<evidence type="ECO:0000313" key="2">
    <source>
        <dbReference type="Proteomes" id="UP000398389"/>
    </source>
</evidence>